<sequence length="228" mass="26881">MNAITYEEVLSLFRKTENLIEKYAKEADHRSEEAARRSEEADRRLEEADRRLEEADRRSEELDRRFEKTERMIDKQSRQIKEQGRQIGGIGDKFGYFTEGLALPSMERILIERFGMTSIMPRARNRKNGEEIEIDVLATANDEINLAMVVEVKSRVRMDAIEQLRKLIERFRDLYPEHRNKEVMGILTGIDWDWGVADKAREAGLLTASIRDEMFRLTVPQDFEARRW</sequence>
<name>A0A450W5X1_9GAMM</name>
<protein>
    <recommendedName>
        <fullName evidence="4">DUF3782 domain-containing protein</fullName>
    </recommendedName>
</protein>
<feature type="region of interest" description="Disordered" evidence="1">
    <location>
        <begin position="24"/>
        <end position="63"/>
    </location>
</feature>
<evidence type="ECO:0000256" key="1">
    <source>
        <dbReference type="SAM" id="MobiDB-lite"/>
    </source>
</evidence>
<proteinExistence type="predicted"/>
<dbReference type="InterPro" id="IPR011335">
    <property type="entry name" value="Restrct_endonuc-II-like"/>
</dbReference>
<evidence type="ECO:0000313" key="3">
    <source>
        <dbReference type="EMBL" id="VFK28701.1"/>
    </source>
</evidence>
<gene>
    <name evidence="2" type="ORF">BECKLPF1236A_GA0070988_100713</name>
    <name evidence="3" type="ORF">BECKLPF1236C_GA0070990_100723</name>
</gene>
<dbReference type="AlphaFoldDB" id="A0A450W5X1"/>
<reference evidence="2" key="1">
    <citation type="submission" date="2019-02" db="EMBL/GenBank/DDBJ databases">
        <authorList>
            <person name="Gruber-Vodicka R. H."/>
            <person name="Seah K. B. B."/>
        </authorList>
    </citation>
    <scope>NUCLEOTIDE SEQUENCE</scope>
    <source>
        <strain evidence="2">BECK_S312</strain>
        <strain evidence="3">BECK_S426</strain>
    </source>
</reference>
<dbReference type="SUPFAM" id="SSF52980">
    <property type="entry name" value="Restriction endonuclease-like"/>
    <property type="match status" value="1"/>
</dbReference>
<accession>A0A450W5X1</accession>
<evidence type="ECO:0000313" key="2">
    <source>
        <dbReference type="EMBL" id="VFK12453.1"/>
    </source>
</evidence>
<dbReference type="PANTHER" id="PTHR38753">
    <property type="entry name" value="SLR1441 PROTEIN"/>
    <property type="match status" value="1"/>
</dbReference>
<organism evidence="2">
    <name type="scientific">Candidatus Kentrum sp. LPFa</name>
    <dbReference type="NCBI Taxonomy" id="2126335"/>
    <lineage>
        <taxon>Bacteria</taxon>
        <taxon>Pseudomonadati</taxon>
        <taxon>Pseudomonadota</taxon>
        <taxon>Gammaproteobacteria</taxon>
        <taxon>Candidatus Kentrum</taxon>
    </lineage>
</organism>
<dbReference type="PANTHER" id="PTHR38753:SF1">
    <property type="entry name" value="SLR1441 PROTEIN"/>
    <property type="match status" value="1"/>
</dbReference>
<dbReference type="EMBL" id="CAADFM010000071">
    <property type="protein sequence ID" value="VFK12453.1"/>
    <property type="molecule type" value="Genomic_DNA"/>
</dbReference>
<evidence type="ECO:0008006" key="4">
    <source>
        <dbReference type="Google" id="ProtNLM"/>
    </source>
</evidence>
<dbReference type="EMBL" id="CAADFP010000072">
    <property type="protein sequence ID" value="VFK28701.1"/>
    <property type="molecule type" value="Genomic_DNA"/>
</dbReference>